<dbReference type="InterPro" id="IPR045825">
    <property type="entry name" value="RamS"/>
</dbReference>
<proteinExistence type="predicted"/>
<reference evidence="1 2" key="1">
    <citation type="submission" date="2017-06" db="EMBL/GenBank/DDBJ databases">
        <authorList>
            <person name="Kim H.J."/>
            <person name="Triplett B.A."/>
        </authorList>
    </citation>
    <scope>NUCLEOTIDE SEQUENCE [LARGE SCALE GENOMIC DNA]</scope>
    <source>
        <strain evidence="1 2">CGMCC 4.2132</strain>
    </source>
</reference>
<protein>
    <recommendedName>
        <fullName evidence="3">SapB/AmfS family lantipeptide</fullName>
    </recommendedName>
</protein>
<dbReference type="Pfam" id="PF19402">
    <property type="entry name" value="RamS"/>
    <property type="match status" value="1"/>
</dbReference>
<dbReference type="EMBL" id="FZOD01000008">
    <property type="protein sequence ID" value="SNS38943.1"/>
    <property type="molecule type" value="Genomic_DNA"/>
</dbReference>
<sequence>MVLLDLQSLETPGGGGHGGGGGGGGSTLTVLGCASVTPSNLSLILCH</sequence>
<dbReference type="NCBIfam" id="NF033212">
    <property type="entry name" value="SapB_AmfS_lanti"/>
    <property type="match status" value="1"/>
</dbReference>
<dbReference type="AlphaFoldDB" id="A0A239E4N0"/>
<organism evidence="1 2">
    <name type="scientific">Streptosporangium subroseum</name>
    <dbReference type="NCBI Taxonomy" id="106412"/>
    <lineage>
        <taxon>Bacteria</taxon>
        <taxon>Bacillati</taxon>
        <taxon>Actinomycetota</taxon>
        <taxon>Actinomycetes</taxon>
        <taxon>Streptosporangiales</taxon>
        <taxon>Streptosporangiaceae</taxon>
        <taxon>Streptosporangium</taxon>
    </lineage>
</organism>
<dbReference type="Proteomes" id="UP000198282">
    <property type="component" value="Unassembled WGS sequence"/>
</dbReference>
<evidence type="ECO:0000313" key="2">
    <source>
        <dbReference type="Proteomes" id="UP000198282"/>
    </source>
</evidence>
<dbReference type="RefSeq" id="WP_089207186.1">
    <property type="nucleotide sequence ID" value="NZ_FZOD01000008.1"/>
</dbReference>
<evidence type="ECO:0008006" key="3">
    <source>
        <dbReference type="Google" id="ProtNLM"/>
    </source>
</evidence>
<gene>
    <name evidence="1" type="ORF">SAMN05216276_1008194</name>
</gene>
<name>A0A239E4N0_9ACTN</name>
<accession>A0A239E4N0</accession>
<keyword evidence="2" id="KW-1185">Reference proteome</keyword>
<evidence type="ECO:0000313" key="1">
    <source>
        <dbReference type="EMBL" id="SNS38943.1"/>
    </source>
</evidence>